<evidence type="ECO:0000313" key="4">
    <source>
        <dbReference type="Proteomes" id="UP000267821"/>
    </source>
</evidence>
<proteinExistence type="predicted"/>
<dbReference type="InParanoid" id="A0A3N4LFQ1"/>
<protein>
    <submittedName>
        <fullName evidence="3">Uncharacterized protein</fullName>
    </submittedName>
</protein>
<feature type="coiled-coil region" evidence="1">
    <location>
        <begin position="784"/>
        <end position="811"/>
    </location>
</feature>
<feature type="region of interest" description="Disordered" evidence="2">
    <location>
        <begin position="1"/>
        <end position="26"/>
    </location>
</feature>
<reference evidence="3 4" key="1">
    <citation type="journal article" date="2018" name="Nat. Ecol. Evol.">
        <title>Pezizomycetes genomes reveal the molecular basis of ectomycorrhizal truffle lifestyle.</title>
        <authorList>
            <person name="Murat C."/>
            <person name="Payen T."/>
            <person name="Noel B."/>
            <person name="Kuo A."/>
            <person name="Morin E."/>
            <person name="Chen J."/>
            <person name="Kohler A."/>
            <person name="Krizsan K."/>
            <person name="Balestrini R."/>
            <person name="Da Silva C."/>
            <person name="Montanini B."/>
            <person name="Hainaut M."/>
            <person name="Levati E."/>
            <person name="Barry K.W."/>
            <person name="Belfiori B."/>
            <person name="Cichocki N."/>
            <person name="Clum A."/>
            <person name="Dockter R.B."/>
            <person name="Fauchery L."/>
            <person name="Guy J."/>
            <person name="Iotti M."/>
            <person name="Le Tacon F."/>
            <person name="Lindquist E.A."/>
            <person name="Lipzen A."/>
            <person name="Malagnac F."/>
            <person name="Mello A."/>
            <person name="Molinier V."/>
            <person name="Miyauchi S."/>
            <person name="Poulain J."/>
            <person name="Riccioni C."/>
            <person name="Rubini A."/>
            <person name="Sitrit Y."/>
            <person name="Splivallo R."/>
            <person name="Traeger S."/>
            <person name="Wang M."/>
            <person name="Zifcakova L."/>
            <person name="Wipf D."/>
            <person name="Zambonelli A."/>
            <person name="Paolocci F."/>
            <person name="Nowrousian M."/>
            <person name="Ottonello S."/>
            <person name="Baldrian P."/>
            <person name="Spatafora J.W."/>
            <person name="Henrissat B."/>
            <person name="Nagy L.G."/>
            <person name="Aury J.M."/>
            <person name="Wincker P."/>
            <person name="Grigoriev I.V."/>
            <person name="Bonfante P."/>
            <person name="Martin F.M."/>
        </authorList>
    </citation>
    <scope>NUCLEOTIDE SEQUENCE [LARGE SCALE GENOMIC DNA]</scope>
    <source>
        <strain evidence="3 4">ATCC MYA-4762</strain>
    </source>
</reference>
<name>A0A3N4LFQ1_9PEZI</name>
<evidence type="ECO:0000313" key="3">
    <source>
        <dbReference type="EMBL" id="RPB21713.1"/>
    </source>
</evidence>
<feature type="region of interest" description="Disordered" evidence="2">
    <location>
        <begin position="630"/>
        <end position="649"/>
    </location>
</feature>
<feature type="region of interest" description="Disordered" evidence="2">
    <location>
        <begin position="696"/>
        <end position="732"/>
    </location>
</feature>
<feature type="compositionally biased region" description="Polar residues" evidence="2">
    <location>
        <begin position="197"/>
        <end position="210"/>
    </location>
</feature>
<gene>
    <name evidence="3" type="ORF">L211DRAFT_869744</name>
</gene>
<dbReference type="AlphaFoldDB" id="A0A3N4LFQ1"/>
<evidence type="ECO:0000256" key="1">
    <source>
        <dbReference type="SAM" id="Coils"/>
    </source>
</evidence>
<accession>A0A3N4LFQ1</accession>
<dbReference type="OrthoDB" id="10408134at2759"/>
<feature type="compositionally biased region" description="Pro residues" evidence="2">
    <location>
        <begin position="1"/>
        <end position="13"/>
    </location>
</feature>
<sequence length="857" mass="96999">MPYRLPPATPRPTRPSQLPASPPPQIKCNPPRPIAITSPLLTYIWSLHQHYREHNNLLAKLHCEKNAAFANALNVHRTERRPQPGDFKYSLYGPFGKHYGQIVKLHAWKGAEMYWGECMLRIWNLVKYQAWAAQQGEKRMGIDERRLREEEERAWEEVDMFGEMRKNLKKEIDTGGGWASVPGGTAENLDWERKFKSSNPTRGTEFSSDEASAYTDKSAPGPSVSTEATVEGDADSSGSSLAEGPELLPSWAQPFVDRDPTYSQNLNYSDLPSWAIPVIKSSPQESPPSSTSSNIPLSLYSPFHQHHTTPALDVTPMESTYPASHILILYHHVLTNHPTLSQATHDSRTLPFLRGPPDLISTSLRHLRFNSFDFFFRAALRRHIGKARWGLDAVKEKEDDSKTRKGVINEEEPEKWGRWSQWEEMVVEGEISPPGLGRFRGYMGQKLWRLKNPGKEYYSAPITQHKDRKPERARMSEGKENWVQEALMGTTELEPLVEAEPIHLAPGLEKALDVLFEKPRGKAHDAAPVATVVEDKSEAAGLPKVKAEPVELKRPIHEEFNEVARAGREHLSLKRESKVSTITNVESQAEKMDVKSVKNEGISASMAEHKQEEDIKTHTSRGLEMENKHMEHERGAMNSNTTQDNRARESGAEWFSGVFQDVPTPPEFTFRRRRTGRNTWIFSRPPFLATEIFPPKLSKTSSLPPRSDPAASAASSPLSQNPSHPGPAENSFKDWAIKTGLFKSPEDRVWVHVDPRTKPPAPRSDSKTRWTVHLAEQVGSSGGQEDENEDMTALQRELELARGKINKIQSNEWWKRNEWRQVGSVDIEAKPRTAPDGLWGEGRRDWRKKKKVSGKKG</sequence>
<feature type="region of interest" description="Disordered" evidence="2">
    <location>
        <begin position="173"/>
        <end position="246"/>
    </location>
</feature>
<organism evidence="3 4">
    <name type="scientific">Terfezia boudieri ATCC MYA-4762</name>
    <dbReference type="NCBI Taxonomy" id="1051890"/>
    <lineage>
        <taxon>Eukaryota</taxon>
        <taxon>Fungi</taxon>
        <taxon>Dikarya</taxon>
        <taxon>Ascomycota</taxon>
        <taxon>Pezizomycotina</taxon>
        <taxon>Pezizomycetes</taxon>
        <taxon>Pezizales</taxon>
        <taxon>Pezizaceae</taxon>
        <taxon>Terfezia</taxon>
    </lineage>
</organism>
<evidence type="ECO:0000256" key="2">
    <source>
        <dbReference type="SAM" id="MobiDB-lite"/>
    </source>
</evidence>
<dbReference type="Proteomes" id="UP000267821">
    <property type="component" value="Unassembled WGS sequence"/>
</dbReference>
<feature type="compositionally biased region" description="Basic residues" evidence="2">
    <location>
        <begin position="845"/>
        <end position="857"/>
    </location>
</feature>
<dbReference type="EMBL" id="ML121557">
    <property type="protein sequence ID" value="RPB21713.1"/>
    <property type="molecule type" value="Genomic_DNA"/>
</dbReference>
<keyword evidence="1" id="KW-0175">Coiled coil</keyword>
<keyword evidence="4" id="KW-1185">Reference proteome</keyword>
<feature type="compositionally biased region" description="Low complexity" evidence="2">
    <location>
        <begin position="696"/>
        <end position="719"/>
    </location>
</feature>
<feature type="region of interest" description="Disordered" evidence="2">
    <location>
        <begin position="831"/>
        <end position="857"/>
    </location>
</feature>